<gene>
    <name evidence="7" type="primary">nop10</name>
    <name evidence="8" type="ORF">APZ16_00385</name>
</gene>
<keyword evidence="6 7" id="KW-0687">Ribonucleoprotein</keyword>
<protein>
    <recommendedName>
        <fullName evidence="3 7">Ribosome biogenesis protein Nop10</fullName>
    </recommendedName>
</protein>
<dbReference type="GO" id="GO:0006364">
    <property type="term" value="P:rRNA processing"/>
    <property type="evidence" value="ECO:0007669"/>
    <property type="project" value="UniProtKB-UniRule"/>
</dbReference>
<evidence type="ECO:0000256" key="4">
    <source>
        <dbReference type="ARBA" id="ARBA00022517"/>
    </source>
</evidence>
<accession>A0A147JZ39</accession>
<evidence type="ECO:0000256" key="2">
    <source>
        <dbReference type="ARBA" id="ARBA00009462"/>
    </source>
</evidence>
<comment type="similarity">
    <text evidence="2 7">Belongs to the NOP10 family.</text>
</comment>
<dbReference type="PANTHER" id="PTHR13305:SF0">
    <property type="entry name" value="H_ACA RIBONUCLEOPROTEIN COMPLEX SUBUNIT 3"/>
    <property type="match status" value="1"/>
</dbReference>
<organism evidence="8 9">
    <name type="scientific">Hadarchaeum yellowstonense</name>
    <dbReference type="NCBI Taxonomy" id="1776334"/>
    <lineage>
        <taxon>Archaea</taxon>
        <taxon>Methanobacteriati</taxon>
        <taxon>Candidatus Hadarchaeota</taxon>
        <taxon>Candidatus Hadarchaeia</taxon>
        <taxon>Candidatus Hadarchaeales</taxon>
        <taxon>Candidatus Hadarchaeaceae</taxon>
        <taxon>Candidatus Hadarchaeum</taxon>
    </lineage>
</organism>
<dbReference type="InterPro" id="IPR036756">
    <property type="entry name" value="H/ACA_rnp_Nop10_sf"/>
</dbReference>
<dbReference type="Gene3D" id="2.20.28.40">
    <property type="entry name" value="H/ACA ribonucleoprotein complex, subunit Nop10"/>
    <property type="match status" value="1"/>
</dbReference>
<keyword evidence="4 7" id="KW-0690">Ribosome biogenesis</keyword>
<dbReference type="GO" id="GO:0001522">
    <property type="term" value="P:pseudouridine synthesis"/>
    <property type="evidence" value="ECO:0007669"/>
    <property type="project" value="InterPro"/>
</dbReference>
<dbReference type="NCBIfam" id="NF009623">
    <property type="entry name" value="PRK13130.1"/>
    <property type="match status" value="1"/>
</dbReference>
<keyword evidence="5 7" id="KW-0698">rRNA processing</keyword>
<dbReference type="GO" id="GO:0030515">
    <property type="term" value="F:snoRNA binding"/>
    <property type="evidence" value="ECO:0007669"/>
    <property type="project" value="InterPro"/>
</dbReference>
<dbReference type="AlphaFoldDB" id="A0A147JZ39"/>
<evidence type="ECO:0000313" key="9">
    <source>
        <dbReference type="Proteomes" id="UP000074294"/>
    </source>
</evidence>
<sequence>MKMKKCKSCGAYTFRDLCPSCGGQTISPHPPRFSPQDPYGRYRRMLKKQAVVQ</sequence>
<reference evidence="8 9" key="1">
    <citation type="journal article" date="2016" name="Nat. Microbiol.">
        <title>Genomic inference of the metabolism of cosmopolitan subsurface Archaea, Hadesarchaea.</title>
        <authorList>
            <person name="Baker B.J."/>
            <person name="Saw J.H."/>
            <person name="Lind A.E."/>
            <person name="Lazar C.S."/>
            <person name="Hinrichs K.-U."/>
            <person name="Teske A.P."/>
            <person name="Ettema T.J."/>
        </authorList>
    </citation>
    <scope>NUCLEOTIDE SEQUENCE [LARGE SCALE GENOMIC DNA]</scope>
</reference>
<dbReference type="EMBL" id="LQMQ01000014">
    <property type="protein sequence ID" value="KUO41768.1"/>
    <property type="molecule type" value="Genomic_DNA"/>
</dbReference>
<dbReference type="Pfam" id="PF04135">
    <property type="entry name" value="Nop10p"/>
    <property type="match status" value="1"/>
</dbReference>
<comment type="function">
    <text evidence="1 7">Involved in ribosome biogenesis; more specifically in 18S rRNA pseudouridylation and in cleavage of pre-rRNA.</text>
</comment>
<evidence type="ECO:0000256" key="3">
    <source>
        <dbReference type="ARBA" id="ARBA00018821"/>
    </source>
</evidence>
<dbReference type="PANTHER" id="PTHR13305">
    <property type="entry name" value="RIBOSOME BIOGENESIS PROTEIN NOP10"/>
    <property type="match status" value="1"/>
</dbReference>
<dbReference type="InterPro" id="IPR023532">
    <property type="entry name" value="Nop10_arc-typ"/>
</dbReference>
<name>A0A147JZ39_HADYE</name>
<dbReference type="HAMAP" id="MF_00803">
    <property type="entry name" value="Nop10"/>
    <property type="match status" value="1"/>
</dbReference>
<proteinExistence type="inferred from homology"/>
<evidence type="ECO:0000256" key="7">
    <source>
        <dbReference type="HAMAP-Rule" id="MF_00803"/>
    </source>
</evidence>
<dbReference type="GO" id="GO:1990904">
    <property type="term" value="C:ribonucleoprotein complex"/>
    <property type="evidence" value="ECO:0007669"/>
    <property type="project" value="UniProtKB-KW"/>
</dbReference>
<dbReference type="InterPro" id="IPR007264">
    <property type="entry name" value="H/ACA_rnp_Nop10"/>
</dbReference>
<dbReference type="SUPFAM" id="SSF144210">
    <property type="entry name" value="Nop10-like SnoRNP"/>
    <property type="match status" value="1"/>
</dbReference>
<evidence type="ECO:0000313" key="8">
    <source>
        <dbReference type="EMBL" id="KUO41768.1"/>
    </source>
</evidence>
<evidence type="ECO:0000256" key="1">
    <source>
        <dbReference type="ARBA" id="ARBA00002325"/>
    </source>
</evidence>
<dbReference type="STRING" id="1776334.APZ16_00385"/>
<evidence type="ECO:0000256" key="6">
    <source>
        <dbReference type="ARBA" id="ARBA00023274"/>
    </source>
</evidence>
<dbReference type="Proteomes" id="UP000074294">
    <property type="component" value="Unassembled WGS sequence"/>
</dbReference>
<comment type="caution">
    <text evidence="8">The sequence shown here is derived from an EMBL/GenBank/DDBJ whole genome shotgun (WGS) entry which is preliminary data.</text>
</comment>
<evidence type="ECO:0000256" key="5">
    <source>
        <dbReference type="ARBA" id="ARBA00022552"/>
    </source>
</evidence>